<protein>
    <submittedName>
        <fullName evidence="2">Uncharacterized protein</fullName>
    </submittedName>
</protein>
<sequence>MKRKRANISKDKNWIRTRKN</sequence>
<reference evidence="2" key="2">
    <citation type="journal article" date="2015" name="Data Brief">
        <title>Shoot transcriptome of the giant reed, Arundo donax.</title>
        <authorList>
            <person name="Barrero R.A."/>
            <person name="Guerrero F.D."/>
            <person name="Moolhuijzen P."/>
            <person name="Goolsby J.A."/>
            <person name="Tidwell J."/>
            <person name="Bellgard S.E."/>
            <person name="Bellgard M.I."/>
        </authorList>
    </citation>
    <scope>NUCLEOTIDE SEQUENCE</scope>
    <source>
        <tissue evidence="2">Shoot tissue taken approximately 20 cm above the soil surface</tissue>
    </source>
</reference>
<dbReference type="AlphaFoldDB" id="A0A0A8YLF8"/>
<organism evidence="2">
    <name type="scientific">Arundo donax</name>
    <name type="common">Giant reed</name>
    <name type="synonym">Donax arundinaceus</name>
    <dbReference type="NCBI Taxonomy" id="35708"/>
    <lineage>
        <taxon>Eukaryota</taxon>
        <taxon>Viridiplantae</taxon>
        <taxon>Streptophyta</taxon>
        <taxon>Embryophyta</taxon>
        <taxon>Tracheophyta</taxon>
        <taxon>Spermatophyta</taxon>
        <taxon>Magnoliopsida</taxon>
        <taxon>Liliopsida</taxon>
        <taxon>Poales</taxon>
        <taxon>Poaceae</taxon>
        <taxon>PACMAD clade</taxon>
        <taxon>Arundinoideae</taxon>
        <taxon>Arundineae</taxon>
        <taxon>Arundo</taxon>
    </lineage>
</organism>
<evidence type="ECO:0000256" key="1">
    <source>
        <dbReference type="SAM" id="MobiDB-lite"/>
    </source>
</evidence>
<accession>A0A0A8YLF8</accession>
<evidence type="ECO:0000313" key="2">
    <source>
        <dbReference type="EMBL" id="JAD26393.1"/>
    </source>
</evidence>
<dbReference type="EMBL" id="GBRH01271502">
    <property type="protein sequence ID" value="JAD26393.1"/>
    <property type="molecule type" value="Transcribed_RNA"/>
</dbReference>
<proteinExistence type="predicted"/>
<reference evidence="2" key="1">
    <citation type="submission" date="2014-09" db="EMBL/GenBank/DDBJ databases">
        <authorList>
            <person name="Magalhaes I.L.F."/>
            <person name="Oliveira U."/>
            <person name="Santos F.R."/>
            <person name="Vidigal T.H.D.A."/>
            <person name="Brescovit A.D."/>
            <person name="Santos A.J."/>
        </authorList>
    </citation>
    <scope>NUCLEOTIDE SEQUENCE</scope>
    <source>
        <tissue evidence="2">Shoot tissue taken approximately 20 cm above the soil surface</tissue>
    </source>
</reference>
<name>A0A0A8YLF8_ARUDO</name>
<feature type="region of interest" description="Disordered" evidence="1">
    <location>
        <begin position="1"/>
        <end position="20"/>
    </location>
</feature>